<keyword evidence="2" id="KW-1185">Reference proteome</keyword>
<proteinExistence type="predicted"/>
<gene>
    <name evidence="1" type="ORF">EDD18DRAFT_704803</name>
</gene>
<accession>A0AA39PKB7</accession>
<protein>
    <submittedName>
        <fullName evidence="1">Uncharacterized protein</fullName>
    </submittedName>
</protein>
<dbReference type="Proteomes" id="UP001175228">
    <property type="component" value="Unassembled WGS sequence"/>
</dbReference>
<comment type="caution">
    <text evidence="1">The sequence shown here is derived from an EMBL/GenBank/DDBJ whole genome shotgun (WGS) entry which is preliminary data.</text>
</comment>
<sequence>MYDIAKNEDGPLWRTMKKTVGEKKADEAESPALLERIASVETYLAYLLRSASLPARIGFLEHNIIRLEKEYPPWAALHFNEPRRNCTKAGNR</sequence>
<dbReference type="AlphaFoldDB" id="A0AA39PKB7"/>
<evidence type="ECO:0000313" key="1">
    <source>
        <dbReference type="EMBL" id="KAK0485301.1"/>
    </source>
</evidence>
<dbReference type="EMBL" id="JAUEPU010000052">
    <property type="protein sequence ID" value="KAK0485301.1"/>
    <property type="molecule type" value="Genomic_DNA"/>
</dbReference>
<name>A0AA39PKB7_9AGAR</name>
<reference evidence="1" key="1">
    <citation type="submission" date="2023-06" db="EMBL/GenBank/DDBJ databases">
        <authorList>
            <consortium name="Lawrence Berkeley National Laboratory"/>
            <person name="Ahrendt S."/>
            <person name="Sahu N."/>
            <person name="Indic B."/>
            <person name="Wong-Bajracharya J."/>
            <person name="Merenyi Z."/>
            <person name="Ke H.-M."/>
            <person name="Monk M."/>
            <person name="Kocsube S."/>
            <person name="Drula E."/>
            <person name="Lipzen A."/>
            <person name="Balint B."/>
            <person name="Henrissat B."/>
            <person name="Andreopoulos B."/>
            <person name="Martin F.M."/>
            <person name="Harder C.B."/>
            <person name="Rigling D."/>
            <person name="Ford K.L."/>
            <person name="Foster G.D."/>
            <person name="Pangilinan J."/>
            <person name="Papanicolaou A."/>
            <person name="Barry K."/>
            <person name="LaButti K."/>
            <person name="Viragh M."/>
            <person name="Koriabine M."/>
            <person name="Yan M."/>
            <person name="Riley R."/>
            <person name="Champramary S."/>
            <person name="Plett K.L."/>
            <person name="Tsai I.J."/>
            <person name="Slot J."/>
            <person name="Sipos G."/>
            <person name="Plett J."/>
            <person name="Nagy L.G."/>
            <person name="Grigoriev I.V."/>
        </authorList>
    </citation>
    <scope>NUCLEOTIDE SEQUENCE</scope>
    <source>
        <strain evidence="1">HWK02</strain>
    </source>
</reference>
<evidence type="ECO:0000313" key="2">
    <source>
        <dbReference type="Proteomes" id="UP001175228"/>
    </source>
</evidence>
<organism evidence="1 2">
    <name type="scientific">Armillaria luteobubalina</name>
    <dbReference type="NCBI Taxonomy" id="153913"/>
    <lineage>
        <taxon>Eukaryota</taxon>
        <taxon>Fungi</taxon>
        <taxon>Dikarya</taxon>
        <taxon>Basidiomycota</taxon>
        <taxon>Agaricomycotina</taxon>
        <taxon>Agaricomycetes</taxon>
        <taxon>Agaricomycetidae</taxon>
        <taxon>Agaricales</taxon>
        <taxon>Marasmiineae</taxon>
        <taxon>Physalacriaceae</taxon>
        <taxon>Armillaria</taxon>
    </lineage>
</organism>